<dbReference type="EMBL" id="OZ021735">
    <property type="protein sequence ID" value="CAK9308950.1"/>
    <property type="molecule type" value="Genomic_DNA"/>
</dbReference>
<evidence type="ECO:0000256" key="1">
    <source>
        <dbReference type="SAM" id="MobiDB-lite"/>
    </source>
</evidence>
<evidence type="ECO:0000313" key="3">
    <source>
        <dbReference type="Proteomes" id="UP001642487"/>
    </source>
</evidence>
<feature type="non-terminal residue" evidence="2">
    <location>
        <position position="1"/>
    </location>
</feature>
<feature type="compositionally biased region" description="Polar residues" evidence="1">
    <location>
        <begin position="15"/>
        <end position="28"/>
    </location>
</feature>
<sequence length="50" mass="4996">NLGILMVNLMRRPSSRSCHGGSSTGNDRASTHGGGGQAATMAIGSPNVGR</sequence>
<keyword evidence="3" id="KW-1185">Reference proteome</keyword>
<evidence type="ECO:0000313" key="2">
    <source>
        <dbReference type="EMBL" id="CAK9308950.1"/>
    </source>
</evidence>
<accession>A0ABP0XN30</accession>
<proteinExistence type="predicted"/>
<protein>
    <submittedName>
        <fullName evidence="2">Uncharacterized protein</fullName>
    </submittedName>
</protein>
<name>A0ABP0XN30_9ROSI</name>
<dbReference type="Proteomes" id="UP001642487">
    <property type="component" value="Chromosome 1"/>
</dbReference>
<reference evidence="2 3" key="1">
    <citation type="submission" date="2024-03" db="EMBL/GenBank/DDBJ databases">
        <authorList>
            <person name="Gkanogiannis A."/>
            <person name="Becerra Lopez-Lavalle L."/>
        </authorList>
    </citation>
    <scope>NUCLEOTIDE SEQUENCE [LARGE SCALE GENOMIC DNA]</scope>
</reference>
<gene>
    <name evidence="2" type="ORF">CITCOLO1_LOCUS470</name>
</gene>
<organism evidence="2 3">
    <name type="scientific">Citrullus colocynthis</name>
    <name type="common">colocynth</name>
    <dbReference type="NCBI Taxonomy" id="252529"/>
    <lineage>
        <taxon>Eukaryota</taxon>
        <taxon>Viridiplantae</taxon>
        <taxon>Streptophyta</taxon>
        <taxon>Embryophyta</taxon>
        <taxon>Tracheophyta</taxon>
        <taxon>Spermatophyta</taxon>
        <taxon>Magnoliopsida</taxon>
        <taxon>eudicotyledons</taxon>
        <taxon>Gunneridae</taxon>
        <taxon>Pentapetalae</taxon>
        <taxon>rosids</taxon>
        <taxon>fabids</taxon>
        <taxon>Cucurbitales</taxon>
        <taxon>Cucurbitaceae</taxon>
        <taxon>Benincaseae</taxon>
        <taxon>Citrullus</taxon>
    </lineage>
</organism>
<feature type="region of interest" description="Disordered" evidence="1">
    <location>
        <begin position="13"/>
        <end position="50"/>
    </location>
</feature>